<evidence type="ECO:0000313" key="13">
    <source>
        <dbReference type="Proteomes" id="UP001341297"/>
    </source>
</evidence>
<comment type="similarity">
    <text evidence="2">Belongs to the peptidase A24 family.</text>
</comment>
<protein>
    <submittedName>
        <fullName evidence="11">A24 family peptidase</fullName>
        <ecNumber evidence="11">3.4.23.-</ecNumber>
    </submittedName>
    <submittedName>
        <fullName evidence="10">Prepilin peptidase</fullName>
    </submittedName>
</protein>
<dbReference type="GO" id="GO:0004190">
    <property type="term" value="F:aspartic-type endopeptidase activity"/>
    <property type="evidence" value="ECO:0007669"/>
    <property type="project" value="InterPro"/>
</dbReference>
<evidence type="ECO:0000256" key="2">
    <source>
        <dbReference type="ARBA" id="ARBA00005801"/>
    </source>
</evidence>
<evidence type="ECO:0000256" key="5">
    <source>
        <dbReference type="ARBA" id="ARBA00022989"/>
    </source>
</evidence>
<feature type="transmembrane region" description="Helical" evidence="7">
    <location>
        <begin position="173"/>
        <end position="206"/>
    </location>
</feature>
<evidence type="ECO:0000256" key="6">
    <source>
        <dbReference type="ARBA" id="ARBA00023136"/>
    </source>
</evidence>
<dbReference type="Proteomes" id="UP000036168">
    <property type="component" value="Unassembled WGS sequence"/>
</dbReference>
<name>A0A0J6HJI5_9BACI</name>
<evidence type="ECO:0000256" key="4">
    <source>
        <dbReference type="ARBA" id="ARBA00022692"/>
    </source>
</evidence>
<keyword evidence="6 7" id="KW-0472">Membrane</keyword>
<feature type="domain" description="Prepilin type IV endopeptidase peptidase" evidence="8">
    <location>
        <begin position="98"/>
        <end position="202"/>
    </location>
</feature>
<evidence type="ECO:0000313" key="11">
    <source>
        <dbReference type="EMBL" id="MEC0487465.1"/>
    </source>
</evidence>
<dbReference type="Pfam" id="PF06750">
    <property type="entry name" value="A24_N_bact"/>
    <property type="match status" value="1"/>
</dbReference>
<dbReference type="PANTHER" id="PTHR30487">
    <property type="entry name" value="TYPE 4 PREPILIN-LIKE PROTEINS LEADER PEPTIDE-PROCESSING ENZYME"/>
    <property type="match status" value="1"/>
</dbReference>
<dbReference type="GO" id="GO:0005886">
    <property type="term" value="C:plasma membrane"/>
    <property type="evidence" value="ECO:0007669"/>
    <property type="project" value="UniProtKB-SubCell"/>
</dbReference>
<proteinExistence type="inferred from homology"/>
<dbReference type="Proteomes" id="UP001341297">
    <property type="component" value="Unassembled WGS sequence"/>
</dbReference>
<evidence type="ECO:0000259" key="9">
    <source>
        <dbReference type="Pfam" id="PF06750"/>
    </source>
</evidence>
<dbReference type="EMBL" id="LECW02000014">
    <property type="protein sequence ID" value="KRT94092.1"/>
    <property type="molecule type" value="Genomic_DNA"/>
</dbReference>
<feature type="transmembrane region" description="Helical" evidence="7">
    <location>
        <begin position="92"/>
        <end position="109"/>
    </location>
</feature>
<dbReference type="Pfam" id="PF01478">
    <property type="entry name" value="Peptidase_A24"/>
    <property type="match status" value="1"/>
</dbReference>
<reference evidence="10 12" key="1">
    <citation type="journal article" date="2015" name="Int. J. Syst. Evol. Microbiol.">
        <title>Bacillus glycinifermentans sp. nov., isolated from fermented soybean paste.</title>
        <authorList>
            <person name="Kim S.J."/>
            <person name="Dunlap C.A."/>
            <person name="Kwon S.W."/>
            <person name="Rooney A.P."/>
        </authorList>
    </citation>
    <scope>NUCLEOTIDE SEQUENCE [LARGE SCALE GENOMIC DNA]</scope>
    <source>
        <strain evidence="10 12">GO-13</strain>
    </source>
</reference>
<dbReference type="InterPro" id="IPR000045">
    <property type="entry name" value="Prepilin_IV_endopep_pep"/>
</dbReference>
<dbReference type="PATRIC" id="fig|1664069.3.peg.2917"/>
<organism evidence="10 12">
    <name type="scientific">Bacillus glycinifermentans</name>
    <dbReference type="NCBI Taxonomy" id="1664069"/>
    <lineage>
        <taxon>Bacteria</taxon>
        <taxon>Bacillati</taxon>
        <taxon>Bacillota</taxon>
        <taxon>Bacilli</taxon>
        <taxon>Bacillales</taxon>
        <taxon>Bacillaceae</taxon>
        <taxon>Bacillus</taxon>
    </lineage>
</organism>
<keyword evidence="3" id="KW-1003">Cell membrane</keyword>
<keyword evidence="13" id="KW-1185">Reference proteome</keyword>
<dbReference type="OrthoDB" id="9789291at2"/>
<comment type="subcellular location">
    <subcellularLocation>
        <location evidence="1">Cell membrane</location>
        <topology evidence="1">Multi-pass membrane protein</topology>
    </subcellularLocation>
</comment>
<dbReference type="RefSeq" id="WP_048406503.1">
    <property type="nucleotide sequence ID" value="NZ_CP023481.1"/>
</dbReference>
<dbReference type="EC" id="3.4.23.-" evidence="11"/>
<evidence type="ECO:0000256" key="3">
    <source>
        <dbReference type="ARBA" id="ARBA00022475"/>
    </source>
</evidence>
<dbReference type="EMBL" id="JARRTL010000031">
    <property type="protein sequence ID" value="MEC0487465.1"/>
    <property type="molecule type" value="Genomic_DNA"/>
</dbReference>
<sequence length="246" mass="26225">MYFVITGLVLGSFFNAAGRRIPQKTSLIAPRSACPVCRRPLTFLELIPVLSYILQRGKCRGCKCSISIVYPAVELAAALLFPFAWLQVGGEGELVMALLLISLLLVAFVSDVTYMVIPDAVLCFFLPVFVAGRLLIPLDPWHSSITGAACGCLLPLFTAAVTKGGIGGGDVKLFAVLGVVLGAKLIVLVFFLSAACGTVIGLTAVACGKLKRRDPFPFAPAILIGTLTGYFYGEPLIDLYVRMMMA</sequence>
<keyword evidence="4 7" id="KW-0812">Transmembrane</keyword>
<dbReference type="InterPro" id="IPR050882">
    <property type="entry name" value="Prepilin_peptidase/N-MTase"/>
</dbReference>
<keyword evidence="5 7" id="KW-1133">Transmembrane helix</keyword>
<dbReference type="STRING" id="1664069.BGLY_3264"/>
<dbReference type="InterPro" id="IPR010627">
    <property type="entry name" value="Prepilin_pept_A24_N"/>
</dbReference>
<comment type="caution">
    <text evidence="10">The sequence shown here is derived from an EMBL/GenBank/DDBJ whole genome shotgun (WGS) entry which is preliminary data.</text>
</comment>
<dbReference type="Gene3D" id="1.20.120.1220">
    <property type="match status" value="1"/>
</dbReference>
<reference evidence="10" key="2">
    <citation type="submission" date="2015-10" db="EMBL/GenBank/DDBJ databases">
        <authorList>
            <person name="Gilbert D.G."/>
        </authorList>
    </citation>
    <scope>NUCLEOTIDE SEQUENCE</scope>
    <source>
        <strain evidence="10">GO-13</strain>
    </source>
</reference>
<dbReference type="GO" id="GO:0006465">
    <property type="term" value="P:signal peptide processing"/>
    <property type="evidence" value="ECO:0007669"/>
    <property type="project" value="TreeGrafter"/>
</dbReference>
<feature type="transmembrane region" description="Helical" evidence="7">
    <location>
        <begin position="218"/>
        <end position="241"/>
    </location>
</feature>
<evidence type="ECO:0000256" key="7">
    <source>
        <dbReference type="SAM" id="Phobius"/>
    </source>
</evidence>
<evidence type="ECO:0000259" key="8">
    <source>
        <dbReference type="Pfam" id="PF01478"/>
    </source>
</evidence>
<feature type="transmembrane region" description="Helical" evidence="7">
    <location>
        <begin position="116"/>
        <end position="135"/>
    </location>
</feature>
<dbReference type="AlphaFoldDB" id="A0A0J6HJI5"/>
<reference evidence="11 13" key="3">
    <citation type="submission" date="2023-03" db="EMBL/GenBank/DDBJ databases">
        <title>Agriculturally important microbes genome sequencing.</title>
        <authorList>
            <person name="Dunlap C."/>
        </authorList>
    </citation>
    <scope>NUCLEOTIDE SEQUENCE [LARGE SCALE GENOMIC DNA]</scope>
    <source>
        <strain evidence="11 13">CBP-3203</strain>
    </source>
</reference>
<evidence type="ECO:0000256" key="1">
    <source>
        <dbReference type="ARBA" id="ARBA00004651"/>
    </source>
</evidence>
<gene>
    <name evidence="10" type="ORF">AB447_215660</name>
    <name evidence="11" type="ORF">P8828_22195</name>
</gene>
<evidence type="ECO:0000313" key="10">
    <source>
        <dbReference type="EMBL" id="KRT94092.1"/>
    </source>
</evidence>
<feature type="domain" description="Prepilin peptidase A24 N-terminal" evidence="9">
    <location>
        <begin position="5"/>
        <end position="87"/>
    </location>
</feature>
<feature type="transmembrane region" description="Helical" evidence="7">
    <location>
        <begin position="66"/>
        <end position="86"/>
    </location>
</feature>
<evidence type="ECO:0000313" key="12">
    <source>
        <dbReference type="Proteomes" id="UP000036168"/>
    </source>
</evidence>
<keyword evidence="11" id="KW-0378">Hydrolase</keyword>
<dbReference type="PANTHER" id="PTHR30487:SF0">
    <property type="entry name" value="PREPILIN LEADER PEPTIDASE_N-METHYLTRANSFERASE-RELATED"/>
    <property type="match status" value="1"/>
</dbReference>
<accession>A0A0J6HJI5</accession>